<dbReference type="OrthoDB" id="4314040at2759"/>
<gene>
    <name evidence="4 6" type="ORF">P152DRAFT_463556</name>
</gene>
<feature type="compositionally biased region" description="Low complexity" evidence="2">
    <location>
        <begin position="61"/>
        <end position="75"/>
    </location>
</feature>
<evidence type="ECO:0000313" key="4">
    <source>
        <dbReference type="EMBL" id="KAF1817388.1"/>
    </source>
</evidence>
<evidence type="ECO:0000259" key="3">
    <source>
        <dbReference type="PROSITE" id="PS50048"/>
    </source>
</evidence>
<dbReference type="SUPFAM" id="SSF57701">
    <property type="entry name" value="Zn2/Cys6 DNA-binding domain"/>
    <property type="match status" value="1"/>
</dbReference>
<feature type="domain" description="Zn(2)-C6 fungal-type" evidence="3">
    <location>
        <begin position="9"/>
        <end position="38"/>
    </location>
</feature>
<dbReference type="PROSITE" id="PS50048">
    <property type="entry name" value="ZN2_CY6_FUNGAL_2"/>
    <property type="match status" value="1"/>
</dbReference>
<keyword evidence="5" id="KW-1185">Reference proteome</keyword>
<evidence type="ECO:0000313" key="5">
    <source>
        <dbReference type="Proteomes" id="UP000504638"/>
    </source>
</evidence>
<dbReference type="Gene3D" id="4.10.240.10">
    <property type="entry name" value="Zn(2)-C6 fungal-type DNA-binding domain"/>
    <property type="match status" value="1"/>
</dbReference>
<dbReference type="CDD" id="cd00067">
    <property type="entry name" value="GAL4"/>
    <property type="match status" value="1"/>
</dbReference>
<name>A0A6G1GH40_9PEZI</name>
<dbReference type="GO" id="GO:0000981">
    <property type="term" value="F:DNA-binding transcription factor activity, RNA polymerase II-specific"/>
    <property type="evidence" value="ECO:0007669"/>
    <property type="project" value="InterPro"/>
</dbReference>
<evidence type="ECO:0000313" key="6">
    <source>
        <dbReference type="RefSeq" id="XP_033539019.1"/>
    </source>
</evidence>
<dbReference type="InterPro" id="IPR053178">
    <property type="entry name" value="Osmoadaptation_assoc"/>
</dbReference>
<dbReference type="InterPro" id="IPR036864">
    <property type="entry name" value="Zn2-C6_fun-type_DNA-bd_sf"/>
</dbReference>
<reference evidence="4 6" key="1">
    <citation type="submission" date="2020-01" db="EMBL/GenBank/DDBJ databases">
        <authorList>
            <consortium name="DOE Joint Genome Institute"/>
            <person name="Haridas S."/>
            <person name="Albert R."/>
            <person name="Binder M."/>
            <person name="Bloem J."/>
            <person name="Labutti K."/>
            <person name="Salamov A."/>
            <person name="Andreopoulos B."/>
            <person name="Baker S.E."/>
            <person name="Barry K."/>
            <person name="Bills G."/>
            <person name="Bluhm B.H."/>
            <person name="Cannon C."/>
            <person name="Castanera R."/>
            <person name="Culley D.E."/>
            <person name="Daum C."/>
            <person name="Ezra D."/>
            <person name="Gonzalez J.B."/>
            <person name="Henrissat B."/>
            <person name="Kuo A."/>
            <person name="Liang C."/>
            <person name="Lipzen A."/>
            <person name="Lutzoni F."/>
            <person name="Magnuson J."/>
            <person name="Mondo S."/>
            <person name="Nolan M."/>
            <person name="Ohm R."/>
            <person name="Pangilinan J."/>
            <person name="Park H.-J."/>
            <person name="Ramirez L."/>
            <person name="Alfaro M."/>
            <person name="Sun H."/>
            <person name="Tritt A."/>
            <person name="Yoshinaga Y."/>
            <person name="Zwiers L.-H."/>
            <person name="Turgeon B.G."/>
            <person name="Goodwin S.B."/>
            <person name="Spatafora J.W."/>
            <person name="Crous P.W."/>
            <person name="Grigoriev I.V."/>
        </authorList>
    </citation>
    <scope>NUCLEOTIDE SEQUENCE</scope>
    <source>
        <strain evidence="4 6">CBS 781.70</strain>
    </source>
</reference>
<accession>A0A6G1GH40</accession>
<reference evidence="6" key="2">
    <citation type="submission" date="2020-04" db="EMBL/GenBank/DDBJ databases">
        <authorList>
            <consortium name="NCBI Genome Project"/>
        </authorList>
    </citation>
    <scope>NUCLEOTIDE SEQUENCE</scope>
    <source>
        <strain evidence="6">CBS 781.70</strain>
    </source>
</reference>
<organism evidence="4">
    <name type="scientific">Eremomyces bilateralis CBS 781.70</name>
    <dbReference type="NCBI Taxonomy" id="1392243"/>
    <lineage>
        <taxon>Eukaryota</taxon>
        <taxon>Fungi</taxon>
        <taxon>Dikarya</taxon>
        <taxon>Ascomycota</taxon>
        <taxon>Pezizomycotina</taxon>
        <taxon>Dothideomycetes</taxon>
        <taxon>Dothideomycetes incertae sedis</taxon>
        <taxon>Eremomycetales</taxon>
        <taxon>Eremomycetaceae</taxon>
        <taxon>Eremomyces</taxon>
    </lineage>
</organism>
<protein>
    <recommendedName>
        <fullName evidence="3">Zn(2)-C6 fungal-type domain-containing protein</fullName>
    </recommendedName>
</protein>
<evidence type="ECO:0000256" key="1">
    <source>
        <dbReference type="ARBA" id="ARBA00023242"/>
    </source>
</evidence>
<reference evidence="6" key="3">
    <citation type="submission" date="2025-04" db="UniProtKB">
        <authorList>
            <consortium name="RefSeq"/>
        </authorList>
    </citation>
    <scope>IDENTIFICATION</scope>
    <source>
        <strain evidence="6">CBS 781.70</strain>
    </source>
</reference>
<dbReference type="EMBL" id="ML975149">
    <property type="protein sequence ID" value="KAF1817388.1"/>
    <property type="molecule type" value="Genomic_DNA"/>
</dbReference>
<keyword evidence="1" id="KW-0539">Nucleus</keyword>
<dbReference type="AlphaFoldDB" id="A0A6G1GH40"/>
<dbReference type="Proteomes" id="UP000504638">
    <property type="component" value="Unplaced"/>
</dbReference>
<dbReference type="RefSeq" id="XP_033539019.1">
    <property type="nucleotide sequence ID" value="XM_033680507.1"/>
</dbReference>
<dbReference type="PANTHER" id="PTHR38111:SF11">
    <property type="entry name" value="TRANSCRIPTION FACTOR DOMAIN-CONTAINING PROTEIN-RELATED"/>
    <property type="match status" value="1"/>
</dbReference>
<dbReference type="InterPro" id="IPR001138">
    <property type="entry name" value="Zn2Cys6_DnaBD"/>
</dbReference>
<proteinExistence type="predicted"/>
<dbReference type="Pfam" id="PF00172">
    <property type="entry name" value="Zn_clus"/>
    <property type="match status" value="1"/>
</dbReference>
<dbReference type="GeneID" id="54421077"/>
<sequence length="448" mass="50182">MPGVPSSRACDACRKQRKNCDQQRPACSRCARLQIACVGAGKQRFKFAENLTIEHLESRRSSSNPSPRRSLEAAAQPALAMPAAPSNELTLVTAAFLSTLQVTDIRFDPTVYGEFLKDIPRRLGTNAALDASVHTFSVAFPQVYSHKKSPDVVESYSRALAALRTSLDRPSEASSINTLCAIYLMIICQAWMGDFILTGHGELLSQLLRTVANQNWDDNFDYEVLLTLCVPVIVESIGNPRIHVQPWLDKLVGKREQAIPMKSMRLTQLAKIQQFLNDPYAHEADIRLTYQQLGFDLHRIQQVILPKISKTDQTVKMRSRFQVIYSILLSYATILNTILCRCFEPYNPILTTEGLTLVDGIVRLAEDATQYRPLGSSGMPLMLMAVWPAAKGTTQQTRVEELMTEYKSDFPTTSWQQVSLWLESRMNNNSKTRALKDMGPVADACSTM</sequence>
<dbReference type="SMART" id="SM00066">
    <property type="entry name" value="GAL4"/>
    <property type="match status" value="1"/>
</dbReference>
<feature type="region of interest" description="Disordered" evidence="2">
    <location>
        <begin position="56"/>
        <end position="75"/>
    </location>
</feature>
<dbReference type="GO" id="GO:0008270">
    <property type="term" value="F:zinc ion binding"/>
    <property type="evidence" value="ECO:0007669"/>
    <property type="project" value="InterPro"/>
</dbReference>
<dbReference type="PANTHER" id="PTHR38111">
    <property type="entry name" value="ZN(2)-C6 FUNGAL-TYPE DOMAIN-CONTAINING PROTEIN-RELATED"/>
    <property type="match status" value="1"/>
</dbReference>
<evidence type="ECO:0000256" key="2">
    <source>
        <dbReference type="SAM" id="MobiDB-lite"/>
    </source>
</evidence>
<dbReference type="PROSITE" id="PS00463">
    <property type="entry name" value="ZN2_CY6_FUNGAL_1"/>
    <property type="match status" value="1"/>
</dbReference>